<dbReference type="Pfam" id="PF12654">
    <property type="entry name" value="DUF3786"/>
    <property type="match status" value="1"/>
</dbReference>
<sequence>MDRRIAFFGKHYSFHADRLVDNLGRGPARAIAELIYHYLTAPQPMSVASDDAWYSFRELRGAGPLTVNFANNTHKTITATFGGDLSALDLSAAKLTGLLESGQGFDRRYRFHAFPEVPLILNYNAADDLFPAQAGLLFHRSIQNLFDIRELFTLGTYLTGRLISSAGHS</sequence>
<reference evidence="2 3" key="1">
    <citation type="submission" date="2019-11" db="EMBL/GenBank/DDBJ databases">
        <title>Comparative genomics of hydrocarbon-degrading Desulfosarcina strains.</title>
        <authorList>
            <person name="Watanabe M."/>
            <person name="Kojima H."/>
            <person name="Fukui M."/>
        </authorList>
    </citation>
    <scope>NUCLEOTIDE SEQUENCE [LARGE SCALE GENOMIC DNA]</scope>
    <source>
        <strain evidence="2 3">PP31</strain>
    </source>
</reference>
<dbReference type="EMBL" id="AP021875">
    <property type="protein sequence ID" value="BBO73171.1"/>
    <property type="molecule type" value="Genomic_DNA"/>
</dbReference>
<evidence type="ECO:0000313" key="3">
    <source>
        <dbReference type="Proteomes" id="UP000427769"/>
    </source>
</evidence>
<name>A0A5K7Z124_9BACT</name>
<protein>
    <recommendedName>
        <fullName evidence="1">DUF3786 domain-containing protein</fullName>
    </recommendedName>
</protein>
<dbReference type="KEGG" id="dwd:DSCW_05880"/>
<keyword evidence="3" id="KW-1185">Reference proteome</keyword>
<feature type="domain" description="DUF3786" evidence="1">
    <location>
        <begin position="5"/>
        <end position="159"/>
    </location>
</feature>
<dbReference type="Proteomes" id="UP000427769">
    <property type="component" value="Chromosome"/>
</dbReference>
<evidence type="ECO:0000313" key="2">
    <source>
        <dbReference type="EMBL" id="BBO73171.1"/>
    </source>
</evidence>
<gene>
    <name evidence="2" type="ORF">DSCW_05880</name>
</gene>
<dbReference type="AlphaFoldDB" id="A0A5K7Z124"/>
<organism evidence="2 3">
    <name type="scientific">Desulfosarcina widdelii</name>
    <dbReference type="NCBI Taxonomy" id="947919"/>
    <lineage>
        <taxon>Bacteria</taxon>
        <taxon>Pseudomonadati</taxon>
        <taxon>Thermodesulfobacteriota</taxon>
        <taxon>Desulfobacteria</taxon>
        <taxon>Desulfobacterales</taxon>
        <taxon>Desulfosarcinaceae</taxon>
        <taxon>Desulfosarcina</taxon>
    </lineage>
</organism>
<dbReference type="InterPro" id="IPR024264">
    <property type="entry name" value="DUF3786"/>
</dbReference>
<evidence type="ECO:0000259" key="1">
    <source>
        <dbReference type="Pfam" id="PF12654"/>
    </source>
</evidence>
<proteinExistence type="predicted"/>
<accession>A0A5K7Z124</accession>